<dbReference type="AlphaFoldDB" id="A0AAN9MZY8"/>
<evidence type="ECO:0000313" key="3">
    <source>
        <dbReference type="Proteomes" id="UP001367508"/>
    </source>
</evidence>
<gene>
    <name evidence="2" type="ORF">VNO77_03495</name>
</gene>
<keyword evidence="3" id="KW-1185">Reference proteome</keyword>
<organism evidence="2 3">
    <name type="scientific">Canavalia gladiata</name>
    <name type="common">Sword bean</name>
    <name type="synonym">Dolichos gladiatus</name>
    <dbReference type="NCBI Taxonomy" id="3824"/>
    <lineage>
        <taxon>Eukaryota</taxon>
        <taxon>Viridiplantae</taxon>
        <taxon>Streptophyta</taxon>
        <taxon>Embryophyta</taxon>
        <taxon>Tracheophyta</taxon>
        <taxon>Spermatophyta</taxon>
        <taxon>Magnoliopsida</taxon>
        <taxon>eudicotyledons</taxon>
        <taxon>Gunneridae</taxon>
        <taxon>Pentapetalae</taxon>
        <taxon>rosids</taxon>
        <taxon>fabids</taxon>
        <taxon>Fabales</taxon>
        <taxon>Fabaceae</taxon>
        <taxon>Papilionoideae</taxon>
        <taxon>50 kb inversion clade</taxon>
        <taxon>NPAAA clade</taxon>
        <taxon>indigoferoid/millettioid clade</taxon>
        <taxon>Phaseoleae</taxon>
        <taxon>Canavalia</taxon>
    </lineage>
</organism>
<name>A0AAN9MZY8_CANGL</name>
<dbReference type="Proteomes" id="UP001367508">
    <property type="component" value="Unassembled WGS sequence"/>
</dbReference>
<dbReference type="EMBL" id="JAYMYQ010000001">
    <property type="protein sequence ID" value="KAK7361432.1"/>
    <property type="molecule type" value="Genomic_DNA"/>
</dbReference>
<proteinExistence type="predicted"/>
<evidence type="ECO:0000313" key="2">
    <source>
        <dbReference type="EMBL" id="KAK7361432.1"/>
    </source>
</evidence>
<evidence type="ECO:0000256" key="1">
    <source>
        <dbReference type="SAM" id="MobiDB-lite"/>
    </source>
</evidence>
<protein>
    <submittedName>
        <fullName evidence="2">Uncharacterized protein</fullName>
    </submittedName>
</protein>
<accession>A0AAN9MZY8</accession>
<reference evidence="2 3" key="1">
    <citation type="submission" date="2024-01" db="EMBL/GenBank/DDBJ databases">
        <title>The genomes of 5 underutilized Papilionoideae crops provide insights into root nodulation and disease resistanc.</title>
        <authorList>
            <person name="Jiang F."/>
        </authorList>
    </citation>
    <scope>NUCLEOTIDE SEQUENCE [LARGE SCALE GENOMIC DNA]</scope>
    <source>
        <strain evidence="2">LVBAO_FW01</strain>
        <tissue evidence="2">Leaves</tissue>
    </source>
</reference>
<feature type="region of interest" description="Disordered" evidence="1">
    <location>
        <begin position="179"/>
        <end position="200"/>
    </location>
</feature>
<sequence length="200" mass="22015">MAILLIILHEGRGEREERRHQRGFKGKYGWEPFIHRRRSYRLGLSTAGDGHAKPRSGFPNVHACAEKLAFEAQLIPCMNISAAPIMHPYAVEIRSTIPIDYIMYASYVRSCDLARFGCVPCVGVVGGLTYSASRFSMINSPGLAPRSIQRTKTRTTGAYGGALAFSLTSSQSQLDPQLKEGAFGSEEGTIPIPVRDDKVR</sequence>
<comment type="caution">
    <text evidence="2">The sequence shown here is derived from an EMBL/GenBank/DDBJ whole genome shotgun (WGS) entry which is preliminary data.</text>
</comment>